<dbReference type="RefSeq" id="WP_249514894.1">
    <property type="nucleotide sequence ID" value="NZ_CP093366.1"/>
</dbReference>
<dbReference type="EMBL" id="CP093366">
    <property type="protein sequence ID" value="UQS82616.1"/>
    <property type="molecule type" value="Genomic_DNA"/>
</dbReference>
<evidence type="ECO:0000313" key="3">
    <source>
        <dbReference type="Proteomes" id="UP000831495"/>
    </source>
</evidence>
<feature type="coiled-coil region" evidence="1">
    <location>
        <begin position="25"/>
        <end position="59"/>
    </location>
</feature>
<name>A0ABY4PAD7_9LACO</name>
<evidence type="ECO:0000256" key="1">
    <source>
        <dbReference type="SAM" id="Coils"/>
    </source>
</evidence>
<proteinExistence type="predicted"/>
<evidence type="ECO:0000313" key="2">
    <source>
        <dbReference type="EMBL" id="UQS82616.1"/>
    </source>
</evidence>
<dbReference type="Gene3D" id="1.20.5.1700">
    <property type="match status" value="1"/>
</dbReference>
<reference evidence="2" key="1">
    <citation type="journal article" date="2022" name="Int. J. Syst. Evol. Microbiol.">
        <title>Apilactobacillus apisilvae sp. nov., Nicolia spurrieriana gen. nov. sp. nov., Bombilactobacillus folatiphilus sp. nov. and Bombilactobacillus thymidiniphilus sp. nov., four new lactic acid bacterial isolates from stingless bees Tetragonula carbonaria and Austroplebeia australis.</title>
        <authorList>
            <person name="Oliphant S.A."/>
            <person name="Watson-Haigh N.S."/>
            <person name="Sumby K.M."/>
            <person name="Gardner J."/>
            <person name="Groom S."/>
            <person name="Jiranek V."/>
        </authorList>
    </citation>
    <scope>NUCLEOTIDE SEQUENCE</scope>
    <source>
        <strain evidence="2">SG4_D2</strain>
    </source>
</reference>
<dbReference type="Proteomes" id="UP000831495">
    <property type="component" value="Chromosome"/>
</dbReference>
<dbReference type="SUPFAM" id="SSF58100">
    <property type="entry name" value="Bacterial hemolysins"/>
    <property type="match status" value="1"/>
</dbReference>
<protein>
    <submittedName>
        <fullName evidence="2">Uncharacterized protein</fullName>
    </submittedName>
</protein>
<keyword evidence="1" id="KW-0175">Coiled coil</keyword>
<accession>A0ABY4PAD7</accession>
<organism evidence="2 3">
    <name type="scientific">Bombilactobacillus folatiphilus</name>
    <dbReference type="NCBI Taxonomy" id="2923362"/>
    <lineage>
        <taxon>Bacteria</taxon>
        <taxon>Bacillati</taxon>
        <taxon>Bacillota</taxon>
        <taxon>Bacilli</taxon>
        <taxon>Lactobacillales</taxon>
        <taxon>Lactobacillaceae</taxon>
        <taxon>Bombilactobacillus</taxon>
    </lineage>
</organism>
<keyword evidence="3" id="KW-1185">Reference proteome</keyword>
<gene>
    <name evidence="2" type="ORF">MOO45_02920</name>
</gene>
<sequence length="81" mass="9417">MASKSIVAPLTRSLNQLSQTIQNFKQDYKTDYSNVQKQISDVQAQLNEQQEEIDECKESEVDQDKRLTIIEYERGKHGLDK</sequence>